<dbReference type="NCBIfam" id="NF001995">
    <property type="entry name" value="PRK00794.1-1"/>
    <property type="match status" value="1"/>
</dbReference>
<dbReference type="GO" id="GO:0048027">
    <property type="term" value="F:mRNA 5'-UTR binding"/>
    <property type="evidence" value="ECO:0007669"/>
    <property type="project" value="InterPro"/>
</dbReference>
<keyword evidence="3" id="KW-0694">RNA-binding</keyword>
<keyword evidence="5" id="KW-1185">Reference proteome</keyword>
<protein>
    <submittedName>
        <fullName evidence="4">Flagellum biosynthesis repressor protein FlbT</fullName>
    </submittedName>
</protein>
<dbReference type="GO" id="GO:1902209">
    <property type="term" value="P:negative regulation of bacterial-type flagellum assembly"/>
    <property type="evidence" value="ECO:0007669"/>
    <property type="project" value="InterPro"/>
</dbReference>
<dbReference type="OrthoDB" id="8561314at2"/>
<dbReference type="RefSeq" id="WP_108983857.1">
    <property type="nucleotide sequence ID" value="NZ_BFBR01000001.1"/>
</dbReference>
<comment type="caution">
    <text evidence="4">The sequence shown here is derived from an EMBL/GenBank/DDBJ whole genome shotgun (WGS) entry which is preliminary data.</text>
</comment>
<accession>A0A2P2E647</accession>
<sequence>MPLKLSLKPNEKIVLNGAVVQNGDRRTTLLLQNKASVLREKDIMQLEEANTPVRRIYLPIMLMYLQGHETPEQYNEFALRMTEFMSVVHSPAILEECVNISREVMTGEYYKALSRCRKLMEYEAERLNMEGIEHVAPSVPEGAAASRNAA</sequence>
<evidence type="ECO:0000313" key="5">
    <source>
        <dbReference type="Proteomes" id="UP000245086"/>
    </source>
</evidence>
<gene>
    <name evidence="4" type="primary">flbT</name>
    <name evidence="4" type="ORF">PbB2_00183</name>
</gene>
<proteinExistence type="predicted"/>
<evidence type="ECO:0000256" key="3">
    <source>
        <dbReference type="ARBA" id="ARBA00022884"/>
    </source>
</evidence>
<reference evidence="4 5" key="1">
    <citation type="journal article" date="2018" name="Genome Announc.">
        <title>Draft Genome Sequence of "Candidatus Phycosocius bacilliformis," an Alphaproteobacterial Ectosymbiont of the Hydrocarbon-Producing Green Alga Botryococcus braunii.</title>
        <authorList>
            <person name="Tanabe Y."/>
            <person name="Yamaguchi H."/>
            <person name="Watanabe M.M."/>
        </authorList>
    </citation>
    <scope>NUCLEOTIDE SEQUENCE [LARGE SCALE GENOMIC DNA]</scope>
    <source>
        <strain evidence="4 5">BOTRYCO-2</strain>
    </source>
</reference>
<dbReference type="GO" id="GO:0044781">
    <property type="term" value="P:bacterial-type flagellum organization"/>
    <property type="evidence" value="ECO:0007669"/>
    <property type="project" value="UniProtKB-KW"/>
</dbReference>
<dbReference type="Proteomes" id="UP000245086">
    <property type="component" value="Unassembled WGS sequence"/>
</dbReference>
<dbReference type="InterPro" id="IPR009967">
    <property type="entry name" value="Flagellum_FlbT"/>
</dbReference>
<dbReference type="Pfam" id="PF07378">
    <property type="entry name" value="FlbT"/>
    <property type="match status" value="1"/>
</dbReference>
<organism evidence="4 5">
    <name type="scientific">Candidatus Phycosocius bacilliformis</name>
    <dbReference type="NCBI Taxonomy" id="1445552"/>
    <lineage>
        <taxon>Bacteria</taxon>
        <taxon>Pseudomonadati</taxon>
        <taxon>Pseudomonadota</taxon>
        <taxon>Alphaproteobacteria</taxon>
        <taxon>Caulobacterales</taxon>
        <taxon>Caulobacterales incertae sedis</taxon>
        <taxon>Candidatus Phycosocius</taxon>
    </lineage>
</organism>
<evidence type="ECO:0000256" key="1">
    <source>
        <dbReference type="ARBA" id="ARBA00022491"/>
    </source>
</evidence>
<dbReference type="PIRSF" id="PIRSF009533">
    <property type="entry name" value="FlbT"/>
    <property type="match status" value="1"/>
</dbReference>
<dbReference type="EMBL" id="BFBR01000001">
    <property type="protein sequence ID" value="GBF56527.1"/>
    <property type="molecule type" value="Genomic_DNA"/>
</dbReference>
<evidence type="ECO:0000313" key="4">
    <source>
        <dbReference type="EMBL" id="GBF56527.1"/>
    </source>
</evidence>
<dbReference type="GO" id="GO:0006402">
    <property type="term" value="P:mRNA catabolic process"/>
    <property type="evidence" value="ECO:0007669"/>
    <property type="project" value="InterPro"/>
</dbReference>
<dbReference type="AlphaFoldDB" id="A0A2P2E647"/>
<keyword evidence="1" id="KW-0678">Repressor</keyword>
<evidence type="ECO:0000256" key="2">
    <source>
        <dbReference type="ARBA" id="ARBA00022795"/>
    </source>
</evidence>
<name>A0A2P2E647_9PROT</name>
<keyword evidence="2" id="KW-1005">Bacterial flagellum biogenesis</keyword>